<name>A0ABV6LV70_9ACTN</name>
<comment type="caution">
    <text evidence="2">The sequence shown here is derived from an EMBL/GenBank/DDBJ whole genome shotgun (WGS) entry which is preliminary data.</text>
</comment>
<keyword evidence="3" id="KW-1185">Reference proteome</keyword>
<gene>
    <name evidence="2" type="ORF">ACFFIA_01385</name>
</gene>
<dbReference type="RefSeq" id="WP_377244018.1">
    <property type="nucleotide sequence ID" value="NZ_JBHLUH010000004.1"/>
</dbReference>
<feature type="transmembrane region" description="Helical" evidence="1">
    <location>
        <begin position="129"/>
        <end position="149"/>
    </location>
</feature>
<protein>
    <submittedName>
        <fullName evidence="2">ABC transporter permease subunit</fullName>
    </submittedName>
</protein>
<reference evidence="2 3" key="1">
    <citation type="submission" date="2024-09" db="EMBL/GenBank/DDBJ databases">
        <authorList>
            <person name="Sun Q."/>
            <person name="Mori K."/>
        </authorList>
    </citation>
    <scope>NUCLEOTIDE SEQUENCE [LARGE SCALE GENOMIC DNA]</scope>
    <source>
        <strain evidence="2 3">TBRC 3947</strain>
    </source>
</reference>
<sequence length="238" mass="25079">MVPQTITWITARGLFGRRRFLLLIPLPLLVIGLALLSRAFGVAAEHWAPPVLVGLGLAVVLPVIALIVGTGVLGSEIDDGTIVHILTKPLPRWQIVLPKLAVATVVTAVTVAIPLYVSGVLAHSVRLGLGLALAGAVGALAYSAFFLALSLVTRRPVLLGLVYVLVWEGLLGNFVSGTRVLSIQQYVLTIADRIAPTGLLESKVSLPVALIMAVIFVVGFTMLAIDRLRSFSVAGETS</sequence>
<evidence type="ECO:0000256" key="1">
    <source>
        <dbReference type="SAM" id="Phobius"/>
    </source>
</evidence>
<feature type="transmembrane region" description="Helical" evidence="1">
    <location>
        <begin position="204"/>
        <end position="225"/>
    </location>
</feature>
<feature type="transmembrane region" description="Helical" evidence="1">
    <location>
        <begin position="52"/>
        <end position="74"/>
    </location>
</feature>
<keyword evidence="1" id="KW-0812">Transmembrane</keyword>
<evidence type="ECO:0000313" key="2">
    <source>
        <dbReference type="EMBL" id="MFC0526314.1"/>
    </source>
</evidence>
<dbReference type="Pfam" id="PF12679">
    <property type="entry name" value="ABC2_membrane_2"/>
    <property type="match status" value="1"/>
</dbReference>
<feature type="transmembrane region" description="Helical" evidence="1">
    <location>
        <begin position="20"/>
        <end position="40"/>
    </location>
</feature>
<dbReference type="Proteomes" id="UP001589867">
    <property type="component" value="Unassembled WGS sequence"/>
</dbReference>
<keyword evidence="1" id="KW-1133">Transmembrane helix</keyword>
<dbReference type="EMBL" id="JBHLUH010000004">
    <property type="protein sequence ID" value="MFC0526314.1"/>
    <property type="molecule type" value="Genomic_DNA"/>
</dbReference>
<feature type="transmembrane region" description="Helical" evidence="1">
    <location>
        <begin position="156"/>
        <end position="175"/>
    </location>
</feature>
<evidence type="ECO:0000313" key="3">
    <source>
        <dbReference type="Proteomes" id="UP001589867"/>
    </source>
</evidence>
<proteinExistence type="predicted"/>
<accession>A0ABV6LV70</accession>
<keyword evidence="1" id="KW-0472">Membrane</keyword>
<organism evidence="2 3">
    <name type="scientific">Phytohabitans kaempferiae</name>
    <dbReference type="NCBI Taxonomy" id="1620943"/>
    <lineage>
        <taxon>Bacteria</taxon>
        <taxon>Bacillati</taxon>
        <taxon>Actinomycetota</taxon>
        <taxon>Actinomycetes</taxon>
        <taxon>Micromonosporales</taxon>
        <taxon>Micromonosporaceae</taxon>
    </lineage>
</organism>
<feature type="transmembrane region" description="Helical" evidence="1">
    <location>
        <begin position="95"/>
        <end position="117"/>
    </location>
</feature>